<feature type="chain" id="PRO_5021921709" evidence="3">
    <location>
        <begin position="31"/>
        <end position="274"/>
    </location>
</feature>
<dbReference type="InterPro" id="IPR013830">
    <property type="entry name" value="SGNH_hydro"/>
</dbReference>
<gene>
    <name evidence="5" type="ORF">FB559_7626</name>
</gene>
<keyword evidence="6" id="KW-1185">Reference proteome</keyword>
<dbReference type="CDD" id="cd01823">
    <property type="entry name" value="SEST_like"/>
    <property type="match status" value="1"/>
</dbReference>
<feature type="disulfide bond" evidence="2">
    <location>
        <begin position="180"/>
        <end position="226"/>
    </location>
</feature>
<feature type="disulfide bond" evidence="2">
    <location>
        <begin position="122"/>
        <end position="130"/>
    </location>
</feature>
<keyword evidence="2" id="KW-1015">Disulfide bond</keyword>
<dbReference type="PANTHER" id="PTHR37981:SF1">
    <property type="entry name" value="SGNH HYDROLASE-TYPE ESTERASE DOMAIN-CONTAINING PROTEIN"/>
    <property type="match status" value="1"/>
</dbReference>
<feature type="active site" description="Nucleophile" evidence="1">
    <location>
        <position position="41"/>
    </location>
</feature>
<dbReference type="GO" id="GO:0019433">
    <property type="term" value="P:triglyceride catabolic process"/>
    <property type="evidence" value="ECO:0007669"/>
    <property type="project" value="TreeGrafter"/>
</dbReference>
<dbReference type="AlphaFoldDB" id="A0A543BZQ7"/>
<dbReference type="EMBL" id="VFOZ01000002">
    <property type="protein sequence ID" value="TQL90323.1"/>
    <property type="molecule type" value="Genomic_DNA"/>
</dbReference>
<proteinExistence type="predicted"/>
<accession>A0A543BZQ7</accession>
<dbReference type="PANTHER" id="PTHR37981">
    <property type="entry name" value="LIPASE 2"/>
    <property type="match status" value="1"/>
</dbReference>
<reference evidence="5 6" key="1">
    <citation type="submission" date="2019-06" db="EMBL/GenBank/DDBJ databases">
        <title>Sequencing the genomes of 1000 actinobacteria strains.</title>
        <authorList>
            <person name="Klenk H.-P."/>
        </authorList>
    </citation>
    <scope>NUCLEOTIDE SEQUENCE [LARGE SCALE GENOMIC DNA]</scope>
    <source>
        <strain evidence="5 6">DSM 102200</strain>
    </source>
</reference>
<keyword evidence="3" id="KW-0732">Signal</keyword>
<evidence type="ECO:0000313" key="5">
    <source>
        <dbReference type="EMBL" id="TQL90323.1"/>
    </source>
</evidence>
<feature type="active site" evidence="1">
    <location>
        <position position="244"/>
    </location>
</feature>
<evidence type="ECO:0000256" key="2">
    <source>
        <dbReference type="PIRSR" id="PIRSR637460-2"/>
    </source>
</evidence>
<keyword evidence="5" id="KW-0378">Hydrolase</keyword>
<evidence type="ECO:0000256" key="1">
    <source>
        <dbReference type="PIRSR" id="PIRSR637460-1"/>
    </source>
</evidence>
<dbReference type="OrthoDB" id="5503950at2"/>
<evidence type="ECO:0000259" key="4">
    <source>
        <dbReference type="Pfam" id="PF13472"/>
    </source>
</evidence>
<feature type="domain" description="SGNH hydrolase-type esterase" evidence="4">
    <location>
        <begin position="37"/>
        <end position="250"/>
    </location>
</feature>
<protein>
    <submittedName>
        <fullName evidence="5">GDSL-like lipase/acylhydrolase family protein</fullName>
    </submittedName>
</protein>
<evidence type="ECO:0000313" key="6">
    <source>
        <dbReference type="Proteomes" id="UP000316096"/>
    </source>
</evidence>
<name>A0A543BZQ7_9ACTN</name>
<dbReference type="InterPro" id="IPR037460">
    <property type="entry name" value="SEST-like"/>
</dbReference>
<dbReference type="Proteomes" id="UP000316096">
    <property type="component" value="Unassembled WGS sequence"/>
</dbReference>
<dbReference type="GO" id="GO:0004806">
    <property type="term" value="F:triacylglycerol lipase activity"/>
    <property type="evidence" value="ECO:0007669"/>
    <property type="project" value="TreeGrafter"/>
</dbReference>
<dbReference type="InterPro" id="IPR036514">
    <property type="entry name" value="SGNH_hydro_sf"/>
</dbReference>
<dbReference type="SUPFAM" id="SSF52266">
    <property type="entry name" value="SGNH hydrolase"/>
    <property type="match status" value="1"/>
</dbReference>
<evidence type="ECO:0000256" key="3">
    <source>
        <dbReference type="SAM" id="SignalP"/>
    </source>
</evidence>
<comment type="caution">
    <text evidence="5">The sequence shown here is derived from an EMBL/GenBank/DDBJ whole genome shotgun (WGS) entry which is preliminary data.</text>
</comment>
<sequence>MKIPRLVASAVCAVSLSAAAITAATTPAYASTTNYVALGDSYSSGNGAGSYDGSSCERSSNAYASKWAAAHSPASFSFVACSGARTADVRNNQLSALNSGTTLASITIGGNDAGFADVMQTCVLSSDSTCVSAVNNAENTMRTTLPGSLSSLYDAMRAKAPSARFVVLDYPHLYIITSFCIGLSNTKRNALNAAADVLDGVISTAASNAGFTFADVRNQFKGHELCSGDNWLNSVTWPIGDSYHPTALGQSSGYLPAFTSAAGAALAHSHAKDS</sequence>
<feature type="signal peptide" evidence="3">
    <location>
        <begin position="1"/>
        <end position="30"/>
    </location>
</feature>
<dbReference type="Pfam" id="PF13472">
    <property type="entry name" value="Lipase_GDSL_2"/>
    <property type="match status" value="1"/>
</dbReference>
<feature type="disulfide bond" evidence="2">
    <location>
        <begin position="56"/>
        <end position="81"/>
    </location>
</feature>
<organism evidence="5 6">
    <name type="scientific">Actinoallomurus bryophytorum</name>
    <dbReference type="NCBI Taxonomy" id="1490222"/>
    <lineage>
        <taxon>Bacteria</taxon>
        <taxon>Bacillati</taxon>
        <taxon>Actinomycetota</taxon>
        <taxon>Actinomycetes</taxon>
        <taxon>Streptosporangiales</taxon>
        <taxon>Thermomonosporaceae</taxon>
        <taxon>Actinoallomurus</taxon>
    </lineage>
</organism>
<dbReference type="Gene3D" id="3.40.50.1110">
    <property type="entry name" value="SGNH hydrolase"/>
    <property type="match status" value="1"/>
</dbReference>